<evidence type="ECO:0000313" key="1">
    <source>
        <dbReference type="EMBL" id="KAF4438873.1"/>
    </source>
</evidence>
<evidence type="ECO:0000313" key="2">
    <source>
        <dbReference type="Proteomes" id="UP000605986"/>
    </source>
</evidence>
<dbReference type="OrthoDB" id="2588098at2759"/>
<reference evidence="1" key="1">
    <citation type="submission" date="2020-01" db="EMBL/GenBank/DDBJ databases">
        <title>Identification and distribution of gene clusters putatively required for synthesis of sphingolipid metabolism inhibitors in phylogenetically diverse species of the filamentous fungus Fusarium.</title>
        <authorList>
            <person name="Kim H.-S."/>
            <person name="Busman M."/>
            <person name="Brown D.W."/>
            <person name="Divon H."/>
            <person name="Uhlig S."/>
            <person name="Proctor R.H."/>
        </authorList>
    </citation>
    <scope>NUCLEOTIDE SEQUENCE</scope>
    <source>
        <strain evidence="1">NRRL 53441</strain>
    </source>
</reference>
<dbReference type="AlphaFoldDB" id="A0A8H4NN07"/>
<keyword evidence="2" id="KW-1185">Reference proteome</keyword>
<comment type="caution">
    <text evidence="1">The sequence shown here is derived from an EMBL/GenBank/DDBJ whole genome shotgun (WGS) entry which is preliminary data.</text>
</comment>
<evidence type="ECO:0008006" key="3">
    <source>
        <dbReference type="Google" id="ProtNLM"/>
    </source>
</evidence>
<protein>
    <recommendedName>
        <fullName evidence="3">F-box domain-containing protein</fullName>
    </recommendedName>
</protein>
<organism evidence="1 2">
    <name type="scientific">Fusarium austroafricanum</name>
    <dbReference type="NCBI Taxonomy" id="2364996"/>
    <lineage>
        <taxon>Eukaryota</taxon>
        <taxon>Fungi</taxon>
        <taxon>Dikarya</taxon>
        <taxon>Ascomycota</taxon>
        <taxon>Pezizomycotina</taxon>
        <taxon>Sordariomycetes</taxon>
        <taxon>Hypocreomycetidae</taxon>
        <taxon>Hypocreales</taxon>
        <taxon>Nectriaceae</taxon>
        <taxon>Fusarium</taxon>
        <taxon>Fusarium concolor species complex</taxon>
    </lineage>
</organism>
<name>A0A8H4NN07_9HYPO</name>
<sequence>MLTRQSRPNSNSPLIRLPQEIISLITGALASHQDGGSLIRLSLTCGYFFRLLVEDIQALIQVDVGVWCKDRTVFAGGIAHGIPGNVGTAEEEEEWFAANYNTLDDMDTEFVAHWGIGDRLCPDQILNQLGRLVHCTKLSMLKDESNGSILFLDRLGGYGCD</sequence>
<accession>A0A8H4NN07</accession>
<gene>
    <name evidence="1" type="ORF">F53441_12694</name>
</gene>
<dbReference type="EMBL" id="JAADJG010000711">
    <property type="protein sequence ID" value="KAF4438873.1"/>
    <property type="molecule type" value="Genomic_DNA"/>
</dbReference>
<dbReference type="Proteomes" id="UP000605986">
    <property type="component" value="Unassembled WGS sequence"/>
</dbReference>
<proteinExistence type="predicted"/>